<feature type="domain" description="HTH araC/xylS-type" evidence="4">
    <location>
        <begin position="14"/>
        <end position="113"/>
    </location>
</feature>
<dbReference type="RefSeq" id="WP_118335939.1">
    <property type="nucleotide sequence ID" value="NZ_AP025567.1"/>
</dbReference>
<protein>
    <submittedName>
        <fullName evidence="5">AraC family transcriptional regulator</fullName>
    </submittedName>
</protein>
<reference evidence="5 6" key="1">
    <citation type="submission" date="2018-08" db="EMBL/GenBank/DDBJ databases">
        <title>A genome reference for cultivated species of the human gut microbiota.</title>
        <authorList>
            <person name="Zou Y."/>
            <person name="Xue W."/>
            <person name="Luo G."/>
        </authorList>
    </citation>
    <scope>NUCLEOTIDE SEQUENCE [LARGE SCALE GENOMIC DNA]</scope>
    <source>
        <strain evidence="5 6">AM07-24</strain>
    </source>
</reference>
<keyword evidence="3" id="KW-0804">Transcription</keyword>
<dbReference type="PANTHER" id="PTHR47504">
    <property type="entry name" value="RIGHT ORIGIN-BINDING PROTEIN"/>
    <property type="match status" value="1"/>
</dbReference>
<gene>
    <name evidence="5" type="ORF">DW099_12735</name>
</gene>
<evidence type="ECO:0000256" key="1">
    <source>
        <dbReference type="ARBA" id="ARBA00023015"/>
    </source>
</evidence>
<evidence type="ECO:0000256" key="3">
    <source>
        <dbReference type="ARBA" id="ARBA00023163"/>
    </source>
</evidence>
<dbReference type="STRING" id="1776384.GCA_900086585_01119"/>
<dbReference type="PROSITE" id="PS01124">
    <property type="entry name" value="HTH_ARAC_FAMILY_2"/>
    <property type="match status" value="1"/>
</dbReference>
<dbReference type="EMBL" id="QRMS01000003">
    <property type="protein sequence ID" value="RHJ87552.1"/>
    <property type="molecule type" value="Genomic_DNA"/>
</dbReference>
<dbReference type="Proteomes" id="UP000284841">
    <property type="component" value="Unassembled WGS sequence"/>
</dbReference>
<dbReference type="InterPro" id="IPR009057">
    <property type="entry name" value="Homeodomain-like_sf"/>
</dbReference>
<dbReference type="GO" id="GO:0043565">
    <property type="term" value="F:sequence-specific DNA binding"/>
    <property type="evidence" value="ECO:0007669"/>
    <property type="project" value="InterPro"/>
</dbReference>
<proteinExistence type="predicted"/>
<keyword evidence="1" id="KW-0805">Transcription regulation</keyword>
<dbReference type="PANTHER" id="PTHR47504:SF5">
    <property type="entry name" value="RIGHT ORIGIN-BINDING PROTEIN"/>
    <property type="match status" value="1"/>
</dbReference>
<accession>A0A415E1M5</accession>
<dbReference type="OrthoDB" id="9801721at2"/>
<keyword evidence="6" id="KW-1185">Reference proteome</keyword>
<keyword evidence="2" id="KW-0238">DNA-binding</keyword>
<name>A0A415E1M5_9FIRM</name>
<dbReference type="SMART" id="SM00342">
    <property type="entry name" value="HTH_ARAC"/>
    <property type="match status" value="1"/>
</dbReference>
<dbReference type="InterPro" id="IPR018060">
    <property type="entry name" value="HTH_AraC"/>
</dbReference>
<evidence type="ECO:0000259" key="4">
    <source>
        <dbReference type="PROSITE" id="PS01124"/>
    </source>
</evidence>
<dbReference type="GO" id="GO:0003700">
    <property type="term" value="F:DNA-binding transcription factor activity"/>
    <property type="evidence" value="ECO:0007669"/>
    <property type="project" value="InterPro"/>
</dbReference>
<comment type="caution">
    <text evidence="5">The sequence shown here is derived from an EMBL/GenBank/DDBJ whole genome shotgun (WGS) entry which is preliminary data.</text>
</comment>
<dbReference type="Gene3D" id="1.10.10.60">
    <property type="entry name" value="Homeodomain-like"/>
    <property type="match status" value="2"/>
</dbReference>
<dbReference type="SUPFAM" id="SSF46689">
    <property type="entry name" value="Homeodomain-like"/>
    <property type="match status" value="1"/>
</dbReference>
<dbReference type="AlphaFoldDB" id="A0A415E1M5"/>
<sequence>MQQEKDKEKIAAVQRMQDYINNHAESEDFDFGEVYETAAYSRRHADRIFKELTGKTPQEYVTAVRLSKGAAKLAATTDSVLEIALDSSFQSHEGFSRAFKHLFRASPREYRRGERAIPLFIQYPVSHYHVLLSYKEEMKMDKNVSLCMVTPKDRPKRKLLYLPSKKAEEYLSYCEEMGCEWEGLLNSISERFDTAALIELPDFLVKPGFSKIAAGIEVLMDCQCSLPEGYETAELEPCTMLYFQSEPYEDEQDFCQAIESTYGAIEKYESQRYGYDFAYDLAPSFNFGAEAATGAKIAVPAKKL</sequence>
<evidence type="ECO:0000256" key="2">
    <source>
        <dbReference type="ARBA" id="ARBA00023125"/>
    </source>
</evidence>
<organism evidence="5 6">
    <name type="scientific">Emergencia timonensis</name>
    <dbReference type="NCBI Taxonomy" id="1776384"/>
    <lineage>
        <taxon>Bacteria</taxon>
        <taxon>Bacillati</taxon>
        <taxon>Bacillota</taxon>
        <taxon>Clostridia</taxon>
        <taxon>Peptostreptococcales</taxon>
        <taxon>Anaerovoracaceae</taxon>
        <taxon>Emergencia</taxon>
    </lineage>
</organism>
<evidence type="ECO:0000313" key="6">
    <source>
        <dbReference type="Proteomes" id="UP000284841"/>
    </source>
</evidence>
<dbReference type="Pfam" id="PF12833">
    <property type="entry name" value="HTH_18"/>
    <property type="match status" value="1"/>
</dbReference>
<evidence type="ECO:0000313" key="5">
    <source>
        <dbReference type="EMBL" id="RHJ87552.1"/>
    </source>
</evidence>
<dbReference type="InterPro" id="IPR050959">
    <property type="entry name" value="MarA-like"/>
</dbReference>